<organism evidence="2 3">
    <name type="scientific">Ovis aries</name>
    <name type="common">Sheep</name>
    <dbReference type="NCBI Taxonomy" id="9940"/>
    <lineage>
        <taxon>Eukaryota</taxon>
        <taxon>Metazoa</taxon>
        <taxon>Chordata</taxon>
        <taxon>Craniata</taxon>
        <taxon>Vertebrata</taxon>
        <taxon>Euteleostomi</taxon>
        <taxon>Mammalia</taxon>
        <taxon>Eutheria</taxon>
        <taxon>Laurasiatheria</taxon>
        <taxon>Artiodactyla</taxon>
        <taxon>Ruminantia</taxon>
        <taxon>Pecora</taxon>
        <taxon>Bovidae</taxon>
        <taxon>Caprinae</taxon>
        <taxon>Ovis</taxon>
    </lineage>
</organism>
<gene>
    <name evidence="2" type="ORF">JEQ12_005158</name>
</gene>
<accession>A0A836CVK5</accession>
<protein>
    <submittedName>
        <fullName evidence="2">Uncharacterized protein</fullName>
    </submittedName>
</protein>
<dbReference type="AlphaFoldDB" id="A0A836CVK5"/>
<sequence length="332" mass="37910">MPAGYWELETEGAVDGEREPKQMQLEMCRERSPRNCEQGPVKEGSDVGRGIPEPPNVLLLRCRPEYQFYLKMLQKQKDLPSCLDYHRPNPNENAAYKQDMIFQNSKLFMIFQTFDLEVGSEKRGSGRKQVSHLSQVFRGQKPAETELLAGGSVRDLVTLQSLPSAKHFVCGRVTSSEHIGSAYLLMLHRRSQASRRIVGLLIFIQTQATSCSNLADTAQQKETARLRDPEMMPWERGMEDFWGENSRCPQLSEEHVVRNLPCPPLPYSVLRLLVDEPNQKEYHKESLFLFTNQKSEFPGPMGFLTGQKDKVHKCLNNTPKRKGARAFCHGNQ</sequence>
<evidence type="ECO:0000313" key="2">
    <source>
        <dbReference type="EMBL" id="KAG5200624.1"/>
    </source>
</evidence>
<comment type="caution">
    <text evidence="2">The sequence shown here is derived from an EMBL/GenBank/DDBJ whole genome shotgun (WGS) entry which is preliminary data.</text>
</comment>
<proteinExistence type="predicted"/>
<evidence type="ECO:0000313" key="3">
    <source>
        <dbReference type="Proteomes" id="UP000664991"/>
    </source>
</evidence>
<dbReference type="EMBL" id="JAEMGP010000014">
    <property type="protein sequence ID" value="KAG5200624.1"/>
    <property type="molecule type" value="Genomic_DNA"/>
</dbReference>
<feature type="region of interest" description="Disordered" evidence="1">
    <location>
        <begin position="30"/>
        <end position="50"/>
    </location>
</feature>
<name>A0A836CVK5_SHEEP</name>
<reference evidence="2 3" key="1">
    <citation type="submission" date="2020-12" db="EMBL/GenBank/DDBJ databases">
        <title>De novo assembly of Tibetan sheep genome.</title>
        <authorList>
            <person name="Li X."/>
        </authorList>
    </citation>
    <scope>NUCLEOTIDE SEQUENCE [LARGE SCALE GENOMIC DNA]</scope>
    <source>
        <tissue evidence="2">Heart</tissue>
    </source>
</reference>
<evidence type="ECO:0000256" key="1">
    <source>
        <dbReference type="SAM" id="MobiDB-lite"/>
    </source>
</evidence>
<dbReference type="Proteomes" id="UP000664991">
    <property type="component" value="Chromosome 14"/>
</dbReference>